<name>A0A1M5WS80_9FLAO</name>
<reference evidence="2" key="1">
    <citation type="submission" date="2016-11" db="EMBL/GenBank/DDBJ databases">
        <authorList>
            <person name="Varghese N."/>
            <person name="Submissions S."/>
        </authorList>
    </citation>
    <scope>NUCLEOTIDE SEQUENCE [LARGE SCALE GENOMIC DNA]</scope>
    <source>
        <strain evidence="2">DSM 19055</strain>
    </source>
</reference>
<proteinExistence type="predicted"/>
<dbReference type="EMBL" id="FQWT01000008">
    <property type="protein sequence ID" value="SHH90242.1"/>
    <property type="molecule type" value="Genomic_DNA"/>
</dbReference>
<protein>
    <submittedName>
        <fullName evidence="1">Uncharacterized protein</fullName>
    </submittedName>
</protein>
<evidence type="ECO:0000313" key="2">
    <source>
        <dbReference type="Proteomes" id="UP000184047"/>
    </source>
</evidence>
<keyword evidence="2" id="KW-1185">Reference proteome</keyword>
<evidence type="ECO:0000313" key="1">
    <source>
        <dbReference type="EMBL" id="SHH90242.1"/>
    </source>
</evidence>
<dbReference type="STRING" id="421058.SAMN05421866_4208"/>
<sequence>MKQLDLELQKRLLIVESENETQARIYGYGKYGALGIKFICKGPDLTEDIAKGLVNGMYPEHYVLSIGISQLYQSGIATYIGDPLKAFVEQLKSKGYYWGENPVKHPENMAIIPASLGWWLKQAKKHDEAESRTFNLEKTRIFEIL</sequence>
<gene>
    <name evidence="1" type="ORF">SAMN05421866_4208</name>
</gene>
<dbReference type="OrthoDB" id="1275194at2"/>
<dbReference type="Proteomes" id="UP000184047">
    <property type="component" value="Unassembled WGS sequence"/>
</dbReference>
<dbReference type="RefSeq" id="WP_073066558.1">
    <property type="nucleotide sequence ID" value="NZ_FQWT01000008.1"/>
</dbReference>
<organism evidence="1 2">
    <name type="scientific">Chryseobacterium oranimense</name>
    <dbReference type="NCBI Taxonomy" id="421058"/>
    <lineage>
        <taxon>Bacteria</taxon>
        <taxon>Pseudomonadati</taxon>
        <taxon>Bacteroidota</taxon>
        <taxon>Flavobacteriia</taxon>
        <taxon>Flavobacteriales</taxon>
        <taxon>Weeksellaceae</taxon>
        <taxon>Chryseobacterium group</taxon>
        <taxon>Chryseobacterium</taxon>
    </lineage>
</organism>
<accession>A0A1M5WS80</accession>
<dbReference type="AlphaFoldDB" id="A0A1M5WS80"/>